<protein>
    <recommendedName>
        <fullName evidence="3">C2H2-type domain-containing protein</fullName>
    </recommendedName>
</protein>
<dbReference type="HOGENOM" id="CLU_2460919_0_0_1"/>
<gene>
    <name evidence="1" type="ORF">CY34DRAFT_95007</name>
</gene>
<dbReference type="OrthoDB" id="8857890at2759"/>
<feature type="non-terminal residue" evidence="1">
    <location>
        <position position="1"/>
    </location>
</feature>
<reference evidence="1 2" key="1">
    <citation type="submission" date="2014-04" db="EMBL/GenBank/DDBJ databases">
        <authorList>
            <consortium name="DOE Joint Genome Institute"/>
            <person name="Kuo A."/>
            <person name="Ruytinx J."/>
            <person name="Rineau F."/>
            <person name="Colpaert J."/>
            <person name="Kohler A."/>
            <person name="Nagy L.G."/>
            <person name="Floudas D."/>
            <person name="Copeland A."/>
            <person name="Barry K.W."/>
            <person name="Cichocki N."/>
            <person name="Veneault-Fourrey C."/>
            <person name="LaButti K."/>
            <person name="Lindquist E.A."/>
            <person name="Lipzen A."/>
            <person name="Lundell T."/>
            <person name="Morin E."/>
            <person name="Murat C."/>
            <person name="Sun H."/>
            <person name="Tunlid A."/>
            <person name="Henrissat B."/>
            <person name="Grigoriev I.V."/>
            <person name="Hibbett D.S."/>
            <person name="Martin F."/>
            <person name="Nordberg H.P."/>
            <person name="Cantor M.N."/>
            <person name="Hua S.X."/>
        </authorList>
    </citation>
    <scope>NUCLEOTIDE SEQUENCE [LARGE SCALE GENOMIC DNA]</scope>
    <source>
        <strain evidence="1 2">UH-Slu-Lm8-n1</strain>
    </source>
</reference>
<name>A0A0C9ZF74_9AGAM</name>
<evidence type="ECO:0000313" key="1">
    <source>
        <dbReference type="EMBL" id="KIK36115.1"/>
    </source>
</evidence>
<reference evidence="2" key="2">
    <citation type="submission" date="2015-01" db="EMBL/GenBank/DDBJ databases">
        <title>Evolutionary Origins and Diversification of the Mycorrhizal Mutualists.</title>
        <authorList>
            <consortium name="DOE Joint Genome Institute"/>
            <consortium name="Mycorrhizal Genomics Consortium"/>
            <person name="Kohler A."/>
            <person name="Kuo A."/>
            <person name="Nagy L.G."/>
            <person name="Floudas D."/>
            <person name="Copeland A."/>
            <person name="Barry K.W."/>
            <person name="Cichocki N."/>
            <person name="Veneault-Fourrey C."/>
            <person name="LaButti K."/>
            <person name="Lindquist E.A."/>
            <person name="Lipzen A."/>
            <person name="Lundell T."/>
            <person name="Morin E."/>
            <person name="Murat C."/>
            <person name="Riley R."/>
            <person name="Ohm R."/>
            <person name="Sun H."/>
            <person name="Tunlid A."/>
            <person name="Henrissat B."/>
            <person name="Grigoriev I.V."/>
            <person name="Hibbett D.S."/>
            <person name="Martin F."/>
        </authorList>
    </citation>
    <scope>NUCLEOTIDE SEQUENCE [LARGE SCALE GENOMIC DNA]</scope>
    <source>
        <strain evidence="2">UH-Slu-Lm8-n1</strain>
    </source>
</reference>
<evidence type="ECO:0000313" key="2">
    <source>
        <dbReference type="Proteomes" id="UP000054485"/>
    </source>
</evidence>
<keyword evidence="2" id="KW-1185">Reference proteome</keyword>
<evidence type="ECO:0008006" key="3">
    <source>
        <dbReference type="Google" id="ProtNLM"/>
    </source>
</evidence>
<dbReference type="Proteomes" id="UP000054485">
    <property type="component" value="Unassembled WGS sequence"/>
</dbReference>
<accession>A0A0C9ZF74</accession>
<dbReference type="AlphaFoldDB" id="A0A0C9ZF74"/>
<dbReference type="InParanoid" id="A0A0C9ZF74"/>
<organism evidence="1 2">
    <name type="scientific">Suillus luteus UH-Slu-Lm8-n1</name>
    <dbReference type="NCBI Taxonomy" id="930992"/>
    <lineage>
        <taxon>Eukaryota</taxon>
        <taxon>Fungi</taxon>
        <taxon>Dikarya</taxon>
        <taxon>Basidiomycota</taxon>
        <taxon>Agaricomycotina</taxon>
        <taxon>Agaricomycetes</taxon>
        <taxon>Agaricomycetidae</taxon>
        <taxon>Boletales</taxon>
        <taxon>Suillineae</taxon>
        <taxon>Suillaceae</taxon>
        <taxon>Suillus</taxon>
    </lineage>
</organism>
<sequence>HLCSVHGCRGADDTTLTCWWDGCAQHMEKCAIVKHIQAIHLGVTYPCRRCGITFAGKRSFELHLLGCPAPKKRIEVELFERTLVFERSL</sequence>
<dbReference type="EMBL" id="KN835559">
    <property type="protein sequence ID" value="KIK36115.1"/>
    <property type="molecule type" value="Genomic_DNA"/>
</dbReference>
<proteinExistence type="predicted"/>